<organism evidence="8 9">
    <name type="scientific">Fuerstiella marisgermanici</name>
    <dbReference type="NCBI Taxonomy" id="1891926"/>
    <lineage>
        <taxon>Bacteria</taxon>
        <taxon>Pseudomonadati</taxon>
        <taxon>Planctomycetota</taxon>
        <taxon>Planctomycetia</taxon>
        <taxon>Planctomycetales</taxon>
        <taxon>Planctomycetaceae</taxon>
        <taxon>Fuerstiella</taxon>
    </lineage>
</organism>
<dbReference type="GO" id="GO:0008483">
    <property type="term" value="F:transaminase activity"/>
    <property type="evidence" value="ECO:0007669"/>
    <property type="project" value="UniProtKB-KW"/>
</dbReference>
<evidence type="ECO:0000256" key="4">
    <source>
        <dbReference type="ARBA" id="ARBA00022679"/>
    </source>
</evidence>
<evidence type="ECO:0000256" key="2">
    <source>
        <dbReference type="ARBA" id="ARBA00007441"/>
    </source>
</evidence>
<dbReference type="CDD" id="cd00609">
    <property type="entry name" value="AAT_like"/>
    <property type="match status" value="1"/>
</dbReference>
<evidence type="ECO:0000256" key="5">
    <source>
        <dbReference type="ARBA" id="ARBA00022898"/>
    </source>
</evidence>
<comment type="cofactor">
    <cofactor evidence="1 6">
        <name>pyridoxal 5'-phosphate</name>
        <dbReference type="ChEBI" id="CHEBI:597326"/>
    </cofactor>
</comment>
<dbReference type="PANTHER" id="PTHR46383:SF1">
    <property type="entry name" value="ASPARTATE AMINOTRANSFERASE"/>
    <property type="match status" value="1"/>
</dbReference>
<feature type="domain" description="Aminotransferase class I/classII large" evidence="7">
    <location>
        <begin position="30"/>
        <end position="362"/>
    </location>
</feature>
<evidence type="ECO:0000256" key="1">
    <source>
        <dbReference type="ARBA" id="ARBA00001933"/>
    </source>
</evidence>
<dbReference type="OrthoDB" id="231967at2"/>
<dbReference type="RefSeq" id="WP_077022573.1">
    <property type="nucleotide sequence ID" value="NZ_CP017641.1"/>
</dbReference>
<dbReference type="AlphaFoldDB" id="A0A1P8W9J8"/>
<evidence type="ECO:0000256" key="3">
    <source>
        <dbReference type="ARBA" id="ARBA00022576"/>
    </source>
</evidence>
<dbReference type="Gene3D" id="3.40.640.10">
    <property type="entry name" value="Type I PLP-dependent aspartate aminotransferase-like (Major domain)"/>
    <property type="match status" value="1"/>
</dbReference>
<dbReference type="EC" id="2.6.1.-" evidence="6"/>
<dbReference type="Proteomes" id="UP000187735">
    <property type="component" value="Chromosome"/>
</dbReference>
<protein>
    <recommendedName>
        <fullName evidence="6">Aminotransferase</fullName>
        <ecNumber evidence="6">2.6.1.-</ecNumber>
    </recommendedName>
</protein>
<dbReference type="InterPro" id="IPR004838">
    <property type="entry name" value="NHTrfase_class1_PyrdxlP-BS"/>
</dbReference>
<proteinExistence type="inferred from homology"/>
<dbReference type="GO" id="GO:0030170">
    <property type="term" value="F:pyridoxal phosphate binding"/>
    <property type="evidence" value="ECO:0007669"/>
    <property type="project" value="InterPro"/>
</dbReference>
<dbReference type="GO" id="GO:0006520">
    <property type="term" value="P:amino acid metabolic process"/>
    <property type="evidence" value="ECO:0007669"/>
    <property type="project" value="InterPro"/>
</dbReference>
<dbReference type="PANTHER" id="PTHR46383">
    <property type="entry name" value="ASPARTATE AMINOTRANSFERASE"/>
    <property type="match status" value="1"/>
</dbReference>
<evidence type="ECO:0000313" key="9">
    <source>
        <dbReference type="Proteomes" id="UP000187735"/>
    </source>
</evidence>
<comment type="similarity">
    <text evidence="2 6">Belongs to the class-I pyridoxal-phosphate-dependent aminotransferase family.</text>
</comment>
<reference evidence="8 9" key="1">
    <citation type="journal article" date="2016" name="Front. Microbiol.">
        <title>Fuerstia marisgermanicae gen. nov., sp. nov., an Unusual Member of the Phylum Planctomycetes from the German Wadden Sea.</title>
        <authorList>
            <person name="Kohn T."/>
            <person name="Heuer A."/>
            <person name="Jogler M."/>
            <person name="Vollmers J."/>
            <person name="Boedeker C."/>
            <person name="Bunk B."/>
            <person name="Rast P."/>
            <person name="Borchert D."/>
            <person name="Glockner I."/>
            <person name="Freese H.M."/>
            <person name="Klenk H.P."/>
            <person name="Overmann J."/>
            <person name="Kaster A.K."/>
            <person name="Rohde M."/>
            <person name="Wiegand S."/>
            <person name="Jogler C."/>
        </authorList>
    </citation>
    <scope>NUCLEOTIDE SEQUENCE [LARGE SCALE GENOMIC DNA]</scope>
    <source>
        <strain evidence="8 9">NH11</strain>
    </source>
</reference>
<dbReference type="InterPro" id="IPR050596">
    <property type="entry name" value="AspAT/PAT-like"/>
</dbReference>
<evidence type="ECO:0000259" key="7">
    <source>
        <dbReference type="Pfam" id="PF00155"/>
    </source>
</evidence>
<sequence>MSDKWIADRMHRIDASGIRKVFDLAATMKDPINLSIGQPHFDTPQPVKDALCDAVQSGRNAYSQTQGIAPLLKVLQEDIDNTYKHSDRQVFVTSGTSGALMLALCTLVNPGDEVIIFDPWFVMYKHLVTLAGGTVVQVSTYPDFRIRATDVEAAITDRTKVILFNSPANPTGAVASQEEVKALADLAAKHDVALISDEIYKSFCYDGDFYSPASFNDQTIVIDGFSKSHSMTGHRLGYMHGPRSIVQQMMKLQQFTFVCAPHPVQWAGLTAWELDLSDNFADYHRKRDLMVAELQDDFEIHGGQGAFYLFLKAPWGTGTEFVTEAIRNNLLIIPGNVFSPSDTHFRLSFAAEDETLRKGAEVLRRVARQGPPTQA</sequence>
<evidence type="ECO:0000313" key="8">
    <source>
        <dbReference type="EMBL" id="APZ90722.1"/>
    </source>
</evidence>
<keyword evidence="5" id="KW-0663">Pyridoxal phosphate</keyword>
<dbReference type="SUPFAM" id="SSF53383">
    <property type="entry name" value="PLP-dependent transferases"/>
    <property type="match status" value="1"/>
</dbReference>
<dbReference type="InterPro" id="IPR015424">
    <property type="entry name" value="PyrdxlP-dep_Trfase"/>
</dbReference>
<gene>
    <name evidence="8" type="primary">aspC</name>
    <name evidence="8" type="ORF">Fuma_00303</name>
</gene>
<dbReference type="STRING" id="1891926.Fuma_00303"/>
<accession>A0A1P8W9J8</accession>
<keyword evidence="9" id="KW-1185">Reference proteome</keyword>
<dbReference type="KEGG" id="fmr:Fuma_00303"/>
<keyword evidence="3 6" id="KW-0032">Aminotransferase</keyword>
<dbReference type="EMBL" id="CP017641">
    <property type="protein sequence ID" value="APZ90722.1"/>
    <property type="molecule type" value="Genomic_DNA"/>
</dbReference>
<dbReference type="Pfam" id="PF00155">
    <property type="entry name" value="Aminotran_1_2"/>
    <property type="match status" value="1"/>
</dbReference>
<dbReference type="PROSITE" id="PS00105">
    <property type="entry name" value="AA_TRANSFER_CLASS_1"/>
    <property type="match status" value="1"/>
</dbReference>
<name>A0A1P8W9J8_9PLAN</name>
<dbReference type="InterPro" id="IPR004839">
    <property type="entry name" value="Aminotransferase_I/II_large"/>
</dbReference>
<keyword evidence="4 6" id="KW-0808">Transferase</keyword>
<evidence type="ECO:0000256" key="6">
    <source>
        <dbReference type="RuleBase" id="RU000481"/>
    </source>
</evidence>
<dbReference type="InterPro" id="IPR015421">
    <property type="entry name" value="PyrdxlP-dep_Trfase_major"/>
</dbReference>